<dbReference type="EMBL" id="BJZV01000004">
    <property type="protein sequence ID" value="GEP09286.1"/>
    <property type="molecule type" value="Genomic_DNA"/>
</dbReference>
<dbReference type="Pfam" id="PF08281">
    <property type="entry name" value="Sigma70_r4_2"/>
    <property type="match status" value="1"/>
</dbReference>
<protein>
    <recommendedName>
        <fullName evidence="6">RNA polymerase sigma factor</fullName>
    </recommendedName>
</protein>
<evidence type="ECO:0000256" key="5">
    <source>
        <dbReference type="ARBA" id="ARBA00023163"/>
    </source>
</evidence>
<dbReference type="InterPro" id="IPR013249">
    <property type="entry name" value="RNA_pol_sigma70_r4_t2"/>
</dbReference>
<evidence type="ECO:0000256" key="4">
    <source>
        <dbReference type="ARBA" id="ARBA00023125"/>
    </source>
</evidence>
<dbReference type="PROSITE" id="PS01063">
    <property type="entry name" value="SIGMA70_ECF"/>
    <property type="match status" value="1"/>
</dbReference>
<dbReference type="PANTHER" id="PTHR43133:SF25">
    <property type="entry name" value="RNA POLYMERASE SIGMA FACTOR RFAY-RELATED"/>
    <property type="match status" value="1"/>
</dbReference>
<evidence type="ECO:0000256" key="3">
    <source>
        <dbReference type="ARBA" id="ARBA00023082"/>
    </source>
</evidence>
<dbReference type="InterPro" id="IPR036388">
    <property type="entry name" value="WH-like_DNA-bd_sf"/>
</dbReference>
<dbReference type="PANTHER" id="PTHR43133">
    <property type="entry name" value="RNA POLYMERASE ECF-TYPE SIGMA FACTO"/>
    <property type="match status" value="1"/>
</dbReference>
<feature type="domain" description="RNA polymerase sigma-70 region 2" evidence="8">
    <location>
        <begin position="80"/>
        <end position="142"/>
    </location>
</feature>
<keyword evidence="5 6" id="KW-0804">Transcription</keyword>
<evidence type="ECO:0000259" key="8">
    <source>
        <dbReference type="Pfam" id="PF04542"/>
    </source>
</evidence>
<comment type="similarity">
    <text evidence="1 6">Belongs to the sigma-70 factor family. ECF subfamily.</text>
</comment>
<keyword evidence="11" id="KW-1185">Reference proteome</keyword>
<evidence type="ECO:0000256" key="7">
    <source>
        <dbReference type="SAM" id="MobiDB-lite"/>
    </source>
</evidence>
<feature type="region of interest" description="Disordered" evidence="7">
    <location>
        <begin position="1"/>
        <end position="26"/>
    </location>
</feature>
<sequence length="236" mass="25989">MRRNARSDDTTTDIARKSPSRPRLSDADRRHLGLQLREFYCAFEGPHQPARLLALIAELDRLSTAEVDSHAFRDGLLDALPGLRAFALSLAGGPAQADDLVQDTLLKAWQSQSSFRPGTNLKAWLFTILRNTFFSERRKRKREVADIDGILAGQLAALPDQEDGMELRQVWTQIAKLPTSQREALLLVGAQGMTYEDAAEVIGCQVGTVKSRVSRGRSELAASLGFADGRLSRTSA</sequence>
<dbReference type="InterPro" id="IPR000838">
    <property type="entry name" value="RNA_pol_sigma70_ECF_CS"/>
</dbReference>
<dbReference type="RefSeq" id="WP_147045651.1">
    <property type="nucleotide sequence ID" value="NZ_BJZV01000004.1"/>
</dbReference>
<dbReference type="Proteomes" id="UP000321750">
    <property type="component" value="Unassembled WGS sequence"/>
</dbReference>
<dbReference type="CDD" id="cd06171">
    <property type="entry name" value="Sigma70_r4"/>
    <property type="match status" value="1"/>
</dbReference>
<dbReference type="GO" id="GO:0016987">
    <property type="term" value="F:sigma factor activity"/>
    <property type="evidence" value="ECO:0007669"/>
    <property type="project" value="UniProtKB-KW"/>
</dbReference>
<accession>A0A512JH83</accession>
<dbReference type="Pfam" id="PF04542">
    <property type="entry name" value="Sigma70_r2"/>
    <property type="match status" value="1"/>
</dbReference>
<reference evidence="10 11" key="1">
    <citation type="submission" date="2019-07" db="EMBL/GenBank/DDBJ databases">
        <title>Whole genome shotgun sequence of Methylobacterium gnaphalii NBRC 107716.</title>
        <authorList>
            <person name="Hosoyama A."/>
            <person name="Uohara A."/>
            <person name="Ohji S."/>
            <person name="Ichikawa N."/>
        </authorList>
    </citation>
    <scope>NUCLEOTIDE SEQUENCE [LARGE SCALE GENOMIC DNA]</scope>
    <source>
        <strain evidence="10 11">NBRC 107716</strain>
    </source>
</reference>
<dbReference type="SUPFAM" id="SSF88946">
    <property type="entry name" value="Sigma2 domain of RNA polymerase sigma factors"/>
    <property type="match status" value="1"/>
</dbReference>
<name>A0A512JH83_9HYPH</name>
<dbReference type="GO" id="GO:0003677">
    <property type="term" value="F:DNA binding"/>
    <property type="evidence" value="ECO:0007669"/>
    <property type="project" value="UniProtKB-KW"/>
</dbReference>
<dbReference type="AlphaFoldDB" id="A0A512JH83"/>
<keyword evidence="2 6" id="KW-0805">Transcription regulation</keyword>
<dbReference type="InterPro" id="IPR039425">
    <property type="entry name" value="RNA_pol_sigma-70-like"/>
</dbReference>
<dbReference type="OrthoDB" id="9797134at2"/>
<feature type="domain" description="RNA polymerase sigma factor 70 region 4 type 2" evidence="9">
    <location>
        <begin position="168"/>
        <end position="220"/>
    </location>
</feature>
<keyword evidence="4 6" id="KW-0238">DNA-binding</keyword>
<dbReference type="InterPro" id="IPR013325">
    <property type="entry name" value="RNA_pol_sigma_r2"/>
</dbReference>
<evidence type="ECO:0000256" key="1">
    <source>
        <dbReference type="ARBA" id="ARBA00010641"/>
    </source>
</evidence>
<gene>
    <name evidence="10" type="ORF">MGN01_11310</name>
</gene>
<dbReference type="SUPFAM" id="SSF88659">
    <property type="entry name" value="Sigma3 and sigma4 domains of RNA polymerase sigma factors"/>
    <property type="match status" value="1"/>
</dbReference>
<dbReference type="InterPro" id="IPR007627">
    <property type="entry name" value="RNA_pol_sigma70_r2"/>
</dbReference>
<evidence type="ECO:0000313" key="10">
    <source>
        <dbReference type="EMBL" id="GEP09286.1"/>
    </source>
</evidence>
<comment type="caution">
    <text evidence="10">The sequence shown here is derived from an EMBL/GenBank/DDBJ whole genome shotgun (WGS) entry which is preliminary data.</text>
</comment>
<dbReference type="InterPro" id="IPR013324">
    <property type="entry name" value="RNA_pol_sigma_r3/r4-like"/>
</dbReference>
<dbReference type="Gene3D" id="1.10.1740.10">
    <property type="match status" value="1"/>
</dbReference>
<dbReference type="NCBIfam" id="TIGR02937">
    <property type="entry name" value="sigma70-ECF"/>
    <property type="match status" value="1"/>
</dbReference>
<keyword evidence="3 6" id="KW-0731">Sigma factor</keyword>
<dbReference type="GO" id="GO:0006352">
    <property type="term" value="P:DNA-templated transcription initiation"/>
    <property type="evidence" value="ECO:0007669"/>
    <property type="project" value="InterPro"/>
</dbReference>
<dbReference type="InterPro" id="IPR014284">
    <property type="entry name" value="RNA_pol_sigma-70_dom"/>
</dbReference>
<proteinExistence type="inferred from homology"/>
<evidence type="ECO:0000256" key="2">
    <source>
        <dbReference type="ARBA" id="ARBA00023015"/>
    </source>
</evidence>
<organism evidence="10 11">
    <name type="scientific">Methylobacterium gnaphalii</name>
    <dbReference type="NCBI Taxonomy" id="1010610"/>
    <lineage>
        <taxon>Bacteria</taxon>
        <taxon>Pseudomonadati</taxon>
        <taxon>Pseudomonadota</taxon>
        <taxon>Alphaproteobacteria</taxon>
        <taxon>Hyphomicrobiales</taxon>
        <taxon>Methylobacteriaceae</taxon>
        <taxon>Methylobacterium</taxon>
    </lineage>
</organism>
<evidence type="ECO:0000313" key="11">
    <source>
        <dbReference type="Proteomes" id="UP000321750"/>
    </source>
</evidence>
<evidence type="ECO:0000259" key="9">
    <source>
        <dbReference type="Pfam" id="PF08281"/>
    </source>
</evidence>
<dbReference type="Gene3D" id="1.10.10.10">
    <property type="entry name" value="Winged helix-like DNA-binding domain superfamily/Winged helix DNA-binding domain"/>
    <property type="match status" value="1"/>
</dbReference>
<evidence type="ECO:0000256" key="6">
    <source>
        <dbReference type="RuleBase" id="RU000716"/>
    </source>
</evidence>